<feature type="compositionally biased region" description="Basic and acidic residues" evidence="1">
    <location>
        <begin position="255"/>
        <end position="322"/>
    </location>
</feature>
<dbReference type="EMBL" id="CM000144">
    <property type="protein sequence ID" value="EAZ40147.1"/>
    <property type="molecule type" value="Genomic_DNA"/>
</dbReference>
<organism evidence="2">
    <name type="scientific">Oryza sativa subsp. japonica</name>
    <name type="common">Rice</name>
    <dbReference type="NCBI Taxonomy" id="39947"/>
    <lineage>
        <taxon>Eukaryota</taxon>
        <taxon>Viridiplantae</taxon>
        <taxon>Streptophyta</taxon>
        <taxon>Embryophyta</taxon>
        <taxon>Tracheophyta</taxon>
        <taxon>Spermatophyta</taxon>
        <taxon>Magnoliopsida</taxon>
        <taxon>Liliopsida</taxon>
        <taxon>Poales</taxon>
        <taxon>Poaceae</taxon>
        <taxon>BOP clade</taxon>
        <taxon>Oryzoideae</taxon>
        <taxon>Oryzeae</taxon>
        <taxon>Oryzinae</taxon>
        <taxon>Oryza</taxon>
        <taxon>Oryza sativa</taxon>
    </lineage>
</organism>
<protein>
    <recommendedName>
        <fullName evidence="3">DUF4283 domain-containing protein</fullName>
    </recommendedName>
</protein>
<dbReference type="Proteomes" id="UP000007752">
    <property type="component" value="Chromosome 7"/>
</dbReference>
<feature type="region of interest" description="Disordered" evidence="1">
    <location>
        <begin position="235"/>
        <end position="406"/>
    </location>
</feature>
<reference evidence="2" key="1">
    <citation type="journal article" date="2005" name="PLoS Biol.">
        <title>The genomes of Oryza sativa: a history of duplications.</title>
        <authorList>
            <person name="Yu J."/>
            <person name="Wang J."/>
            <person name="Lin W."/>
            <person name="Li S."/>
            <person name="Li H."/>
            <person name="Zhou J."/>
            <person name="Ni P."/>
            <person name="Dong W."/>
            <person name="Hu S."/>
            <person name="Zeng C."/>
            <person name="Zhang J."/>
            <person name="Zhang Y."/>
            <person name="Li R."/>
            <person name="Xu Z."/>
            <person name="Li S."/>
            <person name="Li X."/>
            <person name="Zheng H."/>
            <person name="Cong L."/>
            <person name="Lin L."/>
            <person name="Yin J."/>
            <person name="Geng J."/>
            <person name="Li G."/>
            <person name="Shi J."/>
            <person name="Liu J."/>
            <person name="Lv H."/>
            <person name="Li J."/>
            <person name="Wang J."/>
            <person name="Deng Y."/>
            <person name="Ran L."/>
            <person name="Shi X."/>
            <person name="Wang X."/>
            <person name="Wu Q."/>
            <person name="Li C."/>
            <person name="Ren X."/>
            <person name="Wang J."/>
            <person name="Wang X."/>
            <person name="Li D."/>
            <person name="Liu D."/>
            <person name="Zhang X."/>
            <person name="Ji Z."/>
            <person name="Zhao W."/>
            <person name="Sun Y."/>
            <person name="Zhang Z."/>
            <person name="Bao J."/>
            <person name="Han Y."/>
            <person name="Dong L."/>
            <person name="Ji J."/>
            <person name="Chen P."/>
            <person name="Wu S."/>
            <person name="Liu J."/>
            <person name="Xiao Y."/>
            <person name="Bu D."/>
            <person name="Tan J."/>
            <person name="Yang L."/>
            <person name="Ye C."/>
            <person name="Zhang J."/>
            <person name="Xu J."/>
            <person name="Zhou Y."/>
            <person name="Yu Y."/>
            <person name="Zhang B."/>
            <person name="Zhuang S."/>
            <person name="Wei H."/>
            <person name="Liu B."/>
            <person name="Lei M."/>
            <person name="Yu H."/>
            <person name="Li Y."/>
            <person name="Xu H."/>
            <person name="Wei S."/>
            <person name="He X."/>
            <person name="Fang L."/>
            <person name="Zhang Z."/>
            <person name="Zhang Y."/>
            <person name="Huang X."/>
            <person name="Su Z."/>
            <person name="Tong W."/>
            <person name="Li J."/>
            <person name="Tong Z."/>
            <person name="Li S."/>
            <person name="Ye J."/>
            <person name="Wang L."/>
            <person name="Fang L."/>
            <person name="Lei T."/>
            <person name="Chen C."/>
            <person name="Chen H."/>
            <person name="Xu Z."/>
            <person name="Li H."/>
            <person name="Huang H."/>
            <person name="Zhang F."/>
            <person name="Xu H."/>
            <person name="Li N."/>
            <person name="Zhao C."/>
            <person name="Li S."/>
            <person name="Dong L."/>
            <person name="Huang Y."/>
            <person name="Li L."/>
            <person name="Xi Y."/>
            <person name="Qi Q."/>
            <person name="Li W."/>
            <person name="Zhang B."/>
            <person name="Hu W."/>
            <person name="Zhang Y."/>
            <person name="Tian X."/>
            <person name="Jiao Y."/>
            <person name="Liang X."/>
            <person name="Jin J."/>
            <person name="Gao L."/>
            <person name="Zheng W."/>
            <person name="Hao B."/>
            <person name="Liu S."/>
            <person name="Wang W."/>
            <person name="Yuan L."/>
            <person name="Cao M."/>
            <person name="McDermott J."/>
            <person name="Samudrala R."/>
            <person name="Wang J."/>
            <person name="Wong G.K."/>
            <person name="Yang H."/>
        </authorList>
    </citation>
    <scope>NUCLEOTIDE SEQUENCE [LARGE SCALE GENOMIC DNA]</scope>
</reference>
<evidence type="ECO:0000256" key="1">
    <source>
        <dbReference type="SAM" id="MobiDB-lite"/>
    </source>
</evidence>
<name>A3BKQ8_ORYSJ</name>
<feature type="region of interest" description="Disordered" evidence="1">
    <location>
        <begin position="641"/>
        <end position="663"/>
    </location>
</feature>
<accession>A3BKQ8</accession>
<evidence type="ECO:0000313" key="2">
    <source>
        <dbReference type="EMBL" id="EAZ40147.1"/>
    </source>
</evidence>
<reference evidence="2" key="2">
    <citation type="submission" date="2008-12" db="EMBL/GenBank/DDBJ databases">
        <title>Improved gene annotation of the rice (Oryza sativa) genomes.</title>
        <authorList>
            <person name="Wang J."/>
            <person name="Li R."/>
            <person name="Fan W."/>
            <person name="Huang Q."/>
            <person name="Zhang J."/>
            <person name="Zhou Y."/>
            <person name="Hu Y."/>
            <person name="Zi S."/>
            <person name="Li J."/>
            <person name="Ni P."/>
            <person name="Zheng H."/>
            <person name="Zhang Y."/>
            <person name="Zhao M."/>
            <person name="Hao Q."/>
            <person name="McDermott J."/>
            <person name="Samudrala R."/>
            <person name="Kristiansen K."/>
            <person name="Wong G.K.-S."/>
        </authorList>
    </citation>
    <scope>NUCLEOTIDE SEQUENCE</scope>
</reference>
<sequence length="865" mass="93626">MALLGDPRTRPLDDDCIILSSFVLQEERREWETTAAVTWAMRAPAAMTAKDVENAIKEEFRLHSGDVEVTHHHPEAYLIKFSRRSHCADALWKGFVKRRGIEVHFIKWRCLKDAMGAALMFRVKLFLDGVPRHAWQPEIVDKIVARRCGVEKIETNLVHPSHTRYISLRTQDADADSVVVTESPPDHWQYGAKYPVLIYVEEIHDYTTATIDLSNPDAACEPTKRQLSAWHLGVVDGEQPPPRAFDGPHPLPPRTQDREEDERRNDECGCDRTRGVDRDRERGNSRRNEGRRYNDDHPDELRGQGWRRHDRDDDRDGRDGGDTRGGNSSRRAGLNGVRHRTCSPRRRDSVGGNCYGRRHHEGARDPVEAAEPLAPVSEAKRADREVTQTGGRGDEGWSKGHSTKTEHTIPASRAFWRIKQAAQRPPSIREVDDALRRWEENGEAALVVPSPLASRGASPTVVGDNLPLTVDKGEFSDPASAYLALVNAAAQGDKEHGDMVAAAVHGADAVHDTVAVAHDAAAARDEAAVVAAAAALADDVERGTAACGTAVHDVERGTAAAHDVAVDAAAAHDVAMEAAAAHDVAVADDDTADKEQDEAAAAATAVAVAHDVAMVHDDTTSKAQVEVAAAAAMATATVQDDEAVADKGEAPVEDAEDEAASGDMTTMPHDRVAVVTRSAVLLPGDMDHAALDDMAVVIPPAAMLLQDGEQAPTTPTSPVVPSTPTIRAAVDGAMSVLFKPLEPALLTIPLEEQQVQQNEVQAEDGARRSARLAMKPLAGIPMVVKAQINVCRQMGFLPVGGVLTNQTLADYKAMFNTPLPQDAIDALNTLFNLNNEHMQERDEAMAAYLGPVDAEAVMGEVVRAT</sequence>
<proteinExistence type="predicted"/>
<feature type="compositionally biased region" description="Basic and acidic residues" evidence="1">
    <location>
        <begin position="378"/>
        <end position="406"/>
    </location>
</feature>
<feature type="compositionally biased region" description="Acidic residues" evidence="1">
    <location>
        <begin position="651"/>
        <end position="660"/>
    </location>
</feature>
<feature type="compositionally biased region" description="Pro residues" evidence="1">
    <location>
        <begin position="239"/>
        <end position="253"/>
    </location>
</feature>
<dbReference type="AlphaFoldDB" id="A3BKQ8"/>
<dbReference type="PANTHER" id="PTHR33087:SF21">
    <property type="entry name" value="OS03G0782100 PROTEIN"/>
    <property type="match status" value="1"/>
</dbReference>
<dbReference type="PANTHER" id="PTHR33087">
    <property type="entry name" value="OS07G0539200 PROTEIN"/>
    <property type="match status" value="1"/>
</dbReference>
<dbReference type="HOGENOM" id="CLU_586080_0_0_1"/>
<dbReference type="InterPro" id="IPR053253">
    <property type="entry name" value="Sex_diff_modulator"/>
</dbReference>
<gene>
    <name evidence="2" type="ORF">OsJ_24591</name>
</gene>
<evidence type="ECO:0008006" key="3">
    <source>
        <dbReference type="Google" id="ProtNLM"/>
    </source>
</evidence>